<gene>
    <name evidence="1" type="ORF">BG015_005358</name>
</gene>
<name>A0A9P5S4G5_9FUNG</name>
<dbReference type="EMBL" id="JAAAUQ010000249">
    <property type="protein sequence ID" value="KAF9152365.1"/>
    <property type="molecule type" value="Genomic_DNA"/>
</dbReference>
<comment type="caution">
    <text evidence="1">The sequence shown here is derived from an EMBL/GenBank/DDBJ whole genome shotgun (WGS) entry which is preliminary data.</text>
</comment>
<sequence>MNTTTAMATKPTIPHHLAVHADLKEANSTVQTESLEESLNLIVNNLIQNEEMEPYQDLLFEGIAVSKLEIPEDSNDDAALDFDTDDQADTLYSFRASHPPSSSDNSPVFQGPQAVSCISILTSILNTLLPPFILRFRADLRNFLFWICSANRRRHMAQKVTQDATDKLIHPDGSIDIKSIWDSSVGAIALKCIKNHAQVFWNEVSSLVGTRFTQKKKLLIAQLRGLIGLPQFFSSSVPADQIMIDSLDKQREEKEQQIHEEQDLLV</sequence>
<proteinExistence type="predicted"/>
<dbReference type="AlphaFoldDB" id="A0A9P5S4G5"/>
<protein>
    <submittedName>
        <fullName evidence="1">Uncharacterized protein</fullName>
    </submittedName>
</protein>
<organism evidence="1 2">
    <name type="scientific">Linnemannia schmuckeri</name>
    <dbReference type="NCBI Taxonomy" id="64567"/>
    <lineage>
        <taxon>Eukaryota</taxon>
        <taxon>Fungi</taxon>
        <taxon>Fungi incertae sedis</taxon>
        <taxon>Mucoromycota</taxon>
        <taxon>Mortierellomycotina</taxon>
        <taxon>Mortierellomycetes</taxon>
        <taxon>Mortierellales</taxon>
        <taxon>Mortierellaceae</taxon>
        <taxon>Linnemannia</taxon>
    </lineage>
</organism>
<evidence type="ECO:0000313" key="1">
    <source>
        <dbReference type="EMBL" id="KAF9152365.1"/>
    </source>
</evidence>
<dbReference type="OrthoDB" id="2434075at2759"/>
<keyword evidence="2" id="KW-1185">Reference proteome</keyword>
<evidence type="ECO:0000313" key="2">
    <source>
        <dbReference type="Proteomes" id="UP000748756"/>
    </source>
</evidence>
<dbReference type="Proteomes" id="UP000748756">
    <property type="component" value="Unassembled WGS sequence"/>
</dbReference>
<accession>A0A9P5S4G5</accession>
<reference evidence="1" key="1">
    <citation type="journal article" date="2020" name="Fungal Divers.">
        <title>Resolving the Mortierellaceae phylogeny through synthesis of multi-gene phylogenetics and phylogenomics.</title>
        <authorList>
            <person name="Vandepol N."/>
            <person name="Liber J."/>
            <person name="Desiro A."/>
            <person name="Na H."/>
            <person name="Kennedy M."/>
            <person name="Barry K."/>
            <person name="Grigoriev I.V."/>
            <person name="Miller A.N."/>
            <person name="O'Donnell K."/>
            <person name="Stajich J.E."/>
            <person name="Bonito G."/>
        </authorList>
    </citation>
    <scope>NUCLEOTIDE SEQUENCE</scope>
    <source>
        <strain evidence="1">NRRL 6426</strain>
    </source>
</reference>